<dbReference type="SUPFAM" id="SSF53067">
    <property type="entry name" value="Actin-like ATPase domain"/>
    <property type="match status" value="2"/>
</dbReference>
<dbReference type="GO" id="GO:0016301">
    <property type="term" value="F:kinase activity"/>
    <property type="evidence" value="ECO:0007669"/>
    <property type="project" value="UniProtKB-KW"/>
</dbReference>
<comment type="caution">
    <text evidence="7">The sequence shown here is derived from an EMBL/GenBank/DDBJ whole genome shotgun (WGS) entry which is preliminary data.</text>
</comment>
<dbReference type="InterPro" id="IPR043129">
    <property type="entry name" value="ATPase_NBD"/>
</dbReference>
<name>A0A2M7S7T9_9BACT</name>
<keyword evidence="2 4" id="KW-0808">Transferase</keyword>
<dbReference type="GO" id="GO:0016773">
    <property type="term" value="F:phosphotransferase activity, alcohol group as acceptor"/>
    <property type="evidence" value="ECO:0007669"/>
    <property type="project" value="InterPro"/>
</dbReference>
<evidence type="ECO:0000259" key="6">
    <source>
        <dbReference type="Pfam" id="PF02782"/>
    </source>
</evidence>
<comment type="similarity">
    <text evidence="1 4">Belongs to the FGGY kinase family.</text>
</comment>
<dbReference type="InterPro" id="IPR018483">
    <property type="entry name" value="Carb_kinase_FGGY_CS"/>
</dbReference>
<evidence type="ECO:0000313" key="8">
    <source>
        <dbReference type="Proteomes" id="UP000229307"/>
    </source>
</evidence>
<proteinExistence type="inferred from homology"/>
<dbReference type="AlphaFoldDB" id="A0A2M7S7T9"/>
<dbReference type="InterPro" id="IPR018485">
    <property type="entry name" value="FGGY_C"/>
</dbReference>
<evidence type="ECO:0000256" key="1">
    <source>
        <dbReference type="ARBA" id="ARBA00009156"/>
    </source>
</evidence>
<dbReference type="CDD" id="cd07773">
    <property type="entry name" value="ASKHA_NBD_FGGY_FK"/>
    <property type="match status" value="1"/>
</dbReference>
<feature type="domain" description="Carbohydrate kinase FGGY N-terminal" evidence="5">
    <location>
        <begin position="145"/>
        <end position="281"/>
    </location>
</feature>
<organism evidence="7 8">
    <name type="scientific">Candidatus Desantisbacteria bacterium CG_4_10_14_0_8_um_filter_48_22</name>
    <dbReference type="NCBI Taxonomy" id="1974543"/>
    <lineage>
        <taxon>Bacteria</taxon>
        <taxon>Candidatus Desantisiibacteriota</taxon>
    </lineage>
</organism>
<dbReference type="InterPro" id="IPR050406">
    <property type="entry name" value="FGGY_Carb_Kinase"/>
</dbReference>
<dbReference type="PANTHER" id="PTHR43095:SF5">
    <property type="entry name" value="XYLULOSE KINASE"/>
    <property type="match status" value="1"/>
</dbReference>
<accession>A0A2M7S7T9</accession>
<evidence type="ECO:0000313" key="7">
    <source>
        <dbReference type="EMBL" id="PIZ15586.1"/>
    </source>
</evidence>
<dbReference type="EMBL" id="PFMR01000252">
    <property type="protein sequence ID" value="PIZ15586.1"/>
    <property type="molecule type" value="Genomic_DNA"/>
</dbReference>
<evidence type="ECO:0000256" key="4">
    <source>
        <dbReference type="RuleBase" id="RU003733"/>
    </source>
</evidence>
<dbReference type="Gene3D" id="3.30.420.40">
    <property type="match status" value="2"/>
</dbReference>
<feature type="domain" description="Carbohydrate kinase FGGY C-terminal" evidence="6">
    <location>
        <begin position="290"/>
        <end position="482"/>
    </location>
</feature>
<dbReference type="Proteomes" id="UP000229307">
    <property type="component" value="Unassembled WGS sequence"/>
</dbReference>
<dbReference type="GO" id="GO:0005975">
    <property type="term" value="P:carbohydrate metabolic process"/>
    <property type="evidence" value="ECO:0007669"/>
    <property type="project" value="InterPro"/>
</dbReference>
<evidence type="ECO:0000259" key="5">
    <source>
        <dbReference type="Pfam" id="PF00370"/>
    </source>
</evidence>
<dbReference type="PANTHER" id="PTHR43095">
    <property type="entry name" value="SUGAR KINASE"/>
    <property type="match status" value="1"/>
</dbReference>
<dbReference type="PIRSF" id="PIRSF000538">
    <property type="entry name" value="GlpK"/>
    <property type="match status" value="1"/>
</dbReference>
<dbReference type="PROSITE" id="PS00445">
    <property type="entry name" value="FGGY_KINASES_2"/>
    <property type="match status" value="1"/>
</dbReference>
<protein>
    <submittedName>
        <fullName evidence="7">L-fuculokinase</fullName>
    </submittedName>
</protein>
<dbReference type="InterPro" id="IPR000577">
    <property type="entry name" value="Carb_kinase_FGGY"/>
</dbReference>
<keyword evidence="3 4" id="KW-0418">Kinase</keyword>
<dbReference type="PROSITE" id="PS00933">
    <property type="entry name" value="FGGY_KINASES_1"/>
    <property type="match status" value="1"/>
</dbReference>
<evidence type="ECO:0000256" key="2">
    <source>
        <dbReference type="ARBA" id="ARBA00022679"/>
    </source>
</evidence>
<dbReference type="InterPro" id="IPR018484">
    <property type="entry name" value="FGGY_N"/>
</dbReference>
<dbReference type="Pfam" id="PF02782">
    <property type="entry name" value="FGGY_C"/>
    <property type="match status" value="1"/>
</dbReference>
<feature type="domain" description="Carbohydrate kinase FGGY N-terminal" evidence="5">
    <location>
        <begin position="6"/>
        <end position="134"/>
    </location>
</feature>
<sequence length="533" mass="58606">MNKEVVIVFDCGATNARAVAVDSGGKIIASAGFPNSPSAQKGLPGCLVWDMDSLWEKLSLASRKVASLVRRDSVKAVTITTFGADGTSVDENGKLTYPVISWQCPRTNEIQVKLQIANCKLQKFQPRNLETTKPRNKYFNHGLTRINTDFTPEQIYGITGYQIISFNTVLKLMWLRKNAPQALKKAKYWMMMPGLLSHRLCSEFSIDPTIGSTMMAMDVRRRDWSDAMLGMAGTKRSFFPGWVQPGGTIGRITRKASAETGLPADIPVIACGHDTQFALHGCGARADEAVLSTGTWEILMVRAPKCDPDKKSFDGGLIYECDAVPGFWNPQILMMGSAVVEWVRRNFYGKDAASKEIYRLMISEGISSPPGANGVTVIPSFKPDTGPFRRYAVPGTVLGLSLATNRADIYRAAIEGLSFQLRSALDILLSAMNYQPPSAIRVVGGGSKNDFWNQMRADTCNLPVTVTGQKEATVLGASMFAFKGISGKSLEEIKKKYAYTSSEHTFYPSKNSGIYQDLFSRFFKLPSLLENSH</sequence>
<evidence type="ECO:0000256" key="3">
    <source>
        <dbReference type="ARBA" id="ARBA00022777"/>
    </source>
</evidence>
<dbReference type="Pfam" id="PF00370">
    <property type="entry name" value="FGGY_N"/>
    <property type="match status" value="2"/>
</dbReference>
<reference evidence="8" key="1">
    <citation type="submission" date="2017-09" db="EMBL/GenBank/DDBJ databases">
        <title>Depth-based differentiation of microbial function through sediment-hosted aquifers and enrichment of novel symbionts in the deep terrestrial subsurface.</title>
        <authorList>
            <person name="Probst A.J."/>
            <person name="Ladd B."/>
            <person name="Jarett J.K."/>
            <person name="Geller-Mcgrath D.E."/>
            <person name="Sieber C.M.K."/>
            <person name="Emerson J.B."/>
            <person name="Anantharaman K."/>
            <person name="Thomas B.C."/>
            <person name="Malmstrom R."/>
            <person name="Stieglmeier M."/>
            <person name="Klingl A."/>
            <person name="Woyke T."/>
            <person name="Ryan C.M."/>
            <person name="Banfield J.F."/>
        </authorList>
    </citation>
    <scope>NUCLEOTIDE SEQUENCE [LARGE SCALE GENOMIC DNA]</scope>
</reference>
<gene>
    <name evidence="7" type="ORF">COY52_09390</name>
</gene>